<gene>
    <name evidence="8" type="ORF">Vafri_19284</name>
</gene>
<keyword evidence="9" id="KW-1185">Reference proteome</keyword>
<keyword evidence="6" id="KW-1133">Transmembrane helix</keyword>
<dbReference type="InterPro" id="IPR033697">
    <property type="entry name" value="Ribonuclease_T2_eukaryotic"/>
</dbReference>
<dbReference type="PROSITE" id="PS00531">
    <property type="entry name" value="RNASE_T2_2"/>
    <property type="match status" value="1"/>
</dbReference>
<evidence type="ECO:0000313" key="8">
    <source>
        <dbReference type="EMBL" id="GIL65539.1"/>
    </source>
</evidence>
<feature type="region of interest" description="Disordered" evidence="5">
    <location>
        <begin position="582"/>
        <end position="627"/>
    </location>
</feature>
<dbReference type="GO" id="GO:0003723">
    <property type="term" value="F:RNA binding"/>
    <property type="evidence" value="ECO:0007669"/>
    <property type="project" value="InterPro"/>
</dbReference>
<feature type="active site" evidence="3">
    <location>
        <position position="135"/>
    </location>
</feature>
<organism evidence="8 9">
    <name type="scientific">Volvox africanus</name>
    <dbReference type="NCBI Taxonomy" id="51714"/>
    <lineage>
        <taxon>Eukaryota</taxon>
        <taxon>Viridiplantae</taxon>
        <taxon>Chlorophyta</taxon>
        <taxon>core chlorophytes</taxon>
        <taxon>Chlorophyceae</taxon>
        <taxon>CS clade</taxon>
        <taxon>Chlamydomonadales</taxon>
        <taxon>Volvocaceae</taxon>
        <taxon>Volvox</taxon>
    </lineage>
</organism>
<dbReference type="InterPro" id="IPR018188">
    <property type="entry name" value="RNase_T2_His_AS_1"/>
</dbReference>
<protein>
    <submittedName>
        <fullName evidence="8">Uncharacterized protein</fullName>
    </submittedName>
</protein>
<dbReference type="Pfam" id="PF00445">
    <property type="entry name" value="Ribonuclease_T2"/>
    <property type="match status" value="1"/>
</dbReference>
<evidence type="ECO:0000313" key="9">
    <source>
        <dbReference type="Proteomes" id="UP000747399"/>
    </source>
</evidence>
<feature type="active site" evidence="3">
    <location>
        <position position="131"/>
    </location>
</feature>
<dbReference type="CDD" id="cd01061">
    <property type="entry name" value="RNase_T2_euk"/>
    <property type="match status" value="1"/>
</dbReference>
<feature type="chain" id="PRO_5035249404" evidence="7">
    <location>
        <begin position="32"/>
        <end position="698"/>
    </location>
</feature>
<evidence type="ECO:0000256" key="1">
    <source>
        <dbReference type="ARBA" id="ARBA00007469"/>
    </source>
</evidence>
<evidence type="ECO:0000256" key="5">
    <source>
        <dbReference type="SAM" id="MobiDB-lite"/>
    </source>
</evidence>
<dbReference type="InterPro" id="IPR001568">
    <property type="entry name" value="RNase_T2-like"/>
</dbReference>
<keyword evidence="6" id="KW-0472">Membrane</keyword>
<dbReference type="Proteomes" id="UP000747399">
    <property type="component" value="Unassembled WGS sequence"/>
</dbReference>
<feature type="active site" evidence="3">
    <location>
        <position position="79"/>
    </location>
</feature>
<dbReference type="PANTHER" id="PTHR11240:SF22">
    <property type="entry name" value="RIBONUCLEASE T2"/>
    <property type="match status" value="1"/>
</dbReference>
<comment type="caution">
    <text evidence="8">The sequence shown here is derived from an EMBL/GenBank/DDBJ whole genome shotgun (WGS) entry which is preliminary data.</text>
</comment>
<keyword evidence="6" id="KW-0812">Transmembrane</keyword>
<sequence>MMSASLILHQHSTLWLRVLFWTGLLCLASCARQLISPQATRVLSRDFDYFLLVRQWPGSYCTKHECPFLQDRWFHFTIHGLWPNYNDGTWPQFCNPDSVFNEDELTDLLVEMRNEWPCTFMDSNNAFWEHEWTKHGTCATDVLPTEYSYFDTVLMLHMQYNLQDALKAAGIVPSKDVVYRTKDLEDAIAKMYGVRPIIQCDEDGQLSEIWMCLDRGLQHFDCDVSSLGDTNNTCDTVTITPLAAVEAVAGSTEVDGVLHGESTADDSIYWVLNPDSTTPSQLTGVDRSDGGDSPELTTDTTFNFLYGDAFPVVQRDDPTHILELQKQQLEIQAIEQRLFEQDDHMAAESVPTVDRRTTAGCSGDRSVGAVTAALVGVAERAFARLRQQLYNIVGGGGWFYNVDPRGADDVEFEDVPKPNGGAFAAAKGGAQDFVWTSKLRQGTDAVVAFDADEAEGRAALVDGGGVDAGTTGGAATLAVMRDRRDTGGPGLWAVQSVLVLPAGTPGSKGGGATSLSVGVAPPRPPMWVILLLTFHLTGIVVVALSLVVLAGMALLGVKRGRGNRRTTTERLDLVLDVDELSGSVKGPEPAAAEEGYWGREHQPPPPQQQQWREEEEEEEEEEGRQQDRGLWCSAVQGCRLCGVAERENMDDHEEDDLAEPLLLYDSDDSDDDDYYDPCGVAVAPPKIPRVLRGGCAFG</sequence>
<evidence type="ECO:0000256" key="7">
    <source>
        <dbReference type="SAM" id="SignalP"/>
    </source>
</evidence>
<dbReference type="EMBL" id="BNCO01000076">
    <property type="protein sequence ID" value="GIL65539.1"/>
    <property type="molecule type" value="Genomic_DNA"/>
</dbReference>
<accession>A0A8J4FCN9</accession>
<reference evidence="8" key="1">
    <citation type="journal article" date="2021" name="Proc. Natl. Acad. Sci. U.S.A.">
        <title>Three genomes in the algal genus Volvox reveal the fate of a haploid sex-determining region after a transition to homothallism.</title>
        <authorList>
            <person name="Yamamoto K."/>
            <person name="Hamaji T."/>
            <person name="Kawai-Toyooka H."/>
            <person name="Matsuzaki R."/>
            <person name="Takahashi F."/>
            <person name="Nishimura Y."/>
            <person name="Kawachi M."/>
            <person name="Noguchi H."/>
            <person name="Minakuchi Y."/>
            <person name="Umen J.G."/>
            <person name="Toyoda A."/>
            <person name="Nozaki H."/>
        </authorList>
    </citation>
    <scope>NUCLEOTIDE SEQUENCE</scope>
    <source>
        <strain evidence="8">NIES-3780</strain>
    </source>
</reference>
<feature type="transmembrane region" description="Helical" evidence="6">
    <location>
        <begin position="526"/>
        <end position="555"/>
    </location>
</feature>
<dbReference type="Gene3D" id="3.90.730.10">
    <property type="entry name" value="Ribonuclease T2-like"/>
    <property type="match status" value="1"/>
</dbReference>
<evidence type="ECO:0000256" key="4">
    <source>
        <dbReference type="RuleBase" id="RU004328"/>
    </source>
</evidence>
<dbReference type="PANTHER" id="PTHR11240">
    <property type="entry name" value="RIBONUCLEASE T2"/>
    <property type="match status" value="1"/>
</dbReference>
<evidence type="ECO:0000256" key="3">
    <source>
        <dbReference type="PIRSR" id="PIRSR633697-1"/>
    </source>
</evidence>
<keyword evidence="7" id="KW-0732">Signal</keyword>
<dbReference type="GO" id="GO:0006401">
    <property type="term" value="P:RNA catabolic process"/>
    <property type="evidence" value="ECO:0007669"/>
    <property type="project" value="TreeGrafter"/>
</dbReference>
<comment type="similarity">
    <text evidence="1 4">Belongs to the RNase T2 family.</text>
</comment>
<dbReference type="AlphaFoldDB" id="A0A8J4FCN9"/>
<dbReference type="InterPro" id="IPR033130">
    <property type="entry name" value="RNase_T2_His_AS_2"/>
</dbReference>
<dbReference type="GO" id="GO:0033897">
    <property type="term" value="F:ribonuclease T2 activity"/>
    <property type="evidence" value="ECO:0007669"/>
    <property type="project" value="InterPro"/>
</dbReference>
<evidence type="ECO:0000256" key="2">
    <source>
        <dbReference type="ARBA" id="ARBA00023157"/>
    </source>
</evidence>
<name>A0A8J4FCN9_9CHLO</name>
<dbReference type="SUPFAM" id="SSF55895">
    <property type="entry name" value="Ribonuclease Rh-like"/>
    <property type="match status" value="1"/>
</dbReference>
<dbReference type="InterPro" id="IPR036430">
    <property type="entry name" value="RNase_T2-like_sf"/>
</dbReference>
<dbReference type="PROSITE" id="PS00530">
    <property type="entry name" value="RNASE_T2_1"/>
    <property type="match status" value="1"/>
</dbReference>
<feature type="non-terminal residue" evidence="8">
    <location>
        <position position="698"/>
    </location>
</feature>
<feature type="signal peptide" evidence="7">
    <location>
        <begin position="1"/>
        <end position="31"/>
    </location>
</feature>
<feature type="compositionally biased region" description="Acidic residues" evidence="5">
    <location>
        <begin position="613"/>
        <end position="622"/>
    </location>
</feature>
<dbReference type="GO" id="GO:0005576">
    <property type="term" value="C:extracellular region"/>
    <property type="evidence" value="ECO:0007669"/>
    <property type="project" value="TreeGrafter"/>
</dbReference>
<proteinExistence type="inferred from homology"/>
<evidence type="ECO:0000256" key="6">
    <source>
        <dbReference type="SAM" id="Phobius"/>
    </source>
</evidence>
<keyword evidence="2" id="KW-1015">Disulfide bond</keyword>